<dbReference type="AlphaFoldDB" id="A0A1J1LQ86"/>
<protein>
    <recommendedName>
        <fullName evidence="3">CHAT domain-containing protein</fullName>
    </recommendedName>
</protein>
<feature type="region of interest" description="Disordered" evidence="1">
    <location>
        <begin position="106"/>
        <end position="127"/>
    </location>
</feature>
<reference evidence="5" key="1">
    <citation type="submission" date="2015-10" db="EMBL/GenBank/DDBJ databases">
        <authorList>
            <person name="Regsiter A."/>
            <person name="william w."/>
        </authorList>
    </citation>
    <scope>NUCLEOTIDE SEQUENCE [LARGE SCALE GENOMIC DNA]</scope>
</reference>
<feature type="compositionally biased region" description="Polar residues" evidence="1">
    <location>
        <begin position="106"/>
        <end position="115"/>
    </location>
</feature>
<accession>A0A1J1LQ86</accession>
<feature type="domain" description="CHAT" evidence="3">
    <location>
        <begin position="377"/>
        <end position="669"/>
    </location>
</feature>
<keyword evidence="5" id="KW-1185">Reference proteome</keyword>
<dbReference type="OrthoDB" id="433405at2"/>
<gene>
    <name evidence="4" type="ORF">PL9214520268</name>
</gene>
<keyword evidence="2" id="KW-0732">Signal</keyword>
<dbReference type="STRING" id="671072.PL9214520268"/>
<dbReference type="EMBL" id="CZDF01000158">
    <property type="protein sequence ID" value="CUR33729.1"/>
    <property type="molecule type" value="Genomic_DNA"/>
</dbReference>
<dbReference type="Pfam" id="PF12770">
    <property type="entry name" value="CHAT"/>
    <property type="match status" value="1"/>
</dbReference>
<evidence type="ECO:0000256" key="2">
    <source>
        <dbReference type="SAM" id="SignalP"/>
    </source>
</evidence>
<dbReference type="Proteomes" id="UP000184315">
    <property type="component" value="Unassembled WGS sequence"/>
</dbReference>
<evidence type="ECO:0000259" key="3">
    <source>
        <dbReference type="Pfam" id="PF12770"/>
    </source>
</evidence>
<feature type="signal peptide" evidence="2">
    <location>
        <begin position="1"/>
        <end position="25"/>
    </location>
</feature>
<feature type="chain" id="PRO_5013085656" description="CHAT domain-containing protein" evidence="2">
    <location>
        <begin position="26"/>
        <end position="671"/>
    </location>
</feature>
<organism evidence="4 5">
    <name type="scientific">Planktothrix tepida PCC 9214</name>
    <dbReference type="NCBI Taxonomy" id="671072"/>
    <lineage>
        <taxon>Bacteria</taxon>
        <taxon>Bacillati</taxon>
        <taxon>Cyanobacteriota</taxon>
        <taxon>Cyanophyceae</taxon>
        <taxon>Oscillatoriophycideae</taxon>
        <taxon>Oscillatoriales</taxon>
        <taxon>Microcoleaceae</taxon>
        <taxon>Planktothrix</taxon>
    </lineage>
</organism>
<evidence type="ECO:0000313" key="5">
    <source>
        <dbReference type="Proteomes" id="UP000184315"/>
    </source>
</evidence>
<dbReference type="RefSeq" id="WP_072720328.1">
    <property type="nucleotide sequence ID" value="NZ_LN889803.1"/>
</dbReference>
<dbReference type="InterPro" id="IPR024983">
    <property type="entry name" value="CHAT_dom"/>
</dbReference>
<evidence type="ECO:0000313" key="4">
    <source>
        <dbReference type="EMBL" id="CUR33729.1"/>
    </source>
</evidence>
<sequence length="671" mass="73290">MKTHRFTAKLIPLLVLNGLICPAMAEMPGVSGGVMAVPGEHQGRAVPPSQISNLNSALFFPAIPVNNSTIFSPNSTSAMPGNFLPIQNQPMGGNNIVLPPNSPSMFSTSPLSPSPHSIPGNAAPQPTPGGNGNFVQLSGMGQMLNLEVPVTATLGNGSVSPLALPELLTGSPFNSPANHVSVNPQGQMILSNTNPSPIGITSGPFSNHSPGILQLDSRLVPGNGAPGMPPMMGFPGLKEVNSQQKLEIPIREVNNLIFSANQTQLQDRNWGGFTGLEELRRDEFAEYFGQDVVGFSLTTADAASVLKRIYRETGTHAAVVYVMLRQNDLDVVILTENGKPQLKRVDVSHAELMAKVQEFRTGITNPRDRNSESYLSASQQLYRWLITPIESELKAGNIETLLLSLDAGLRSLPMAALHDGQHFLVENYSLSLIPSLSLLDTRYRSLENTQVLAMGASRFVDLQPLPAVETELNLITQRMWSGHVFMNQAFTINNLIRQRRDYPYQIIHLATHSEFNPGRPDNSFIQLWDKERLGLNQLRQLGWNKPAVELLVLSSCRTALGDEHAELGFAGLAVQAGVKSALASLWYVSDEGTLGLMTEFYRQLQGSKIKAEALRKAQIKLLKGEVKLEAGYLQLDEKQRILLPPELGNLPPQTLTHPYYWSAFTLIGSPW</sequence>
<evidence type="ECO:0000256" key="1">
    <source>
        <dbReference type="SAM" id="MobiDB-lite"/>
    </source>
</evidence>
<name>A0A1J1LQ86_9CYAN</name>
<proteinExistence type="predicted"/>